<comment type="function">
    <text evidence="7">Component of the mitochondrial ribosome (mitoribosome), a dedicated translation machinery responsible for the synthesis of mitochondrial genome-encoded proteins, including at least some of the essential transmembrane subunits of the mitochondrial respiratory chain. The mitoribosomes are attached to the mitochondrial inner membrane and translation products are cotranslationally integrated into the membrane.</text>
</comment>
<dbReference type="EMBL" id="ML996566">
    <property type="protein sequence ID" value="KAF2762122.1"/>
    <property type="molecule type" value="Genomic_DNA"/>
</dbReference>
<evidence type="ECO:0000313" key="9">
    <source>
        <dbReference type="EMBL" id="KAF2762122.1"/>
    </source>
</evidence>
<dbReference type="GO" id="GO:0003735">
    <property type="term" value="F:structural constituent of ribosome"/>
    <property type="evidence" value="ECO:0007669"/>
    <property type="project" value="InterPro"/>
</dbReference>
<dbReference type="Gene3D" id="3.30.1390.20">
    <property type="entry name" value="Ribosomal protein L30, ferredoxin-like fold domain"/>
    <property type="match status" value="1"/>
</dbReference>
<evidence type="ECO:0000256" key="7">
    <source>
        <dbReference type="ARBA" id="ARBA00037226"/>
    </source>
</evidence>
<dbReference type="GO" id="GO:0015934">
    <property type="term" value="C:large ribosomal subunit"/>
    <property type="evidence" value="ECO:0007669"/>
    <property type="project" value="InterPro"/>
</dbReference>
<keyword evidence="10" id="KW-1185">Reference proteome</keyword>
<dbReference type="FunFam" id="3.30.1390.20:FF:000010">
    <property type="entry name" value="Large subunit ribosomal protein L30"/>
    <property type="match status" value="1"/>
</dbReference>
<evidence type="ECO:0000256" key="5">
    <source>
        <dbReference type="ARBA" id="ARBA00023274"/>
    </source>
</evidence>
<dbReference type="Pfam" id="PF00327">
    <property type="entry name" value="Ribosomal_L30"/>
    <property type="match status" value="1"/>
</dbReference>
<dbReference type="GeneID" id="54484365"/>
<dbReference type="InterPro" id="IPR005996">
    <property type="entry name" value="Ribosomal_uL30_bac-type"/>
</dbReference>
<evidence type="ECO:0000259" key="8">
    <source>
        <dbReference type="Pfam" id="PF00327"/>
    </source>
</evidence>
<sequence length="106" mass="11888">MPRPSPKALNPLRAPQSYFRIYLRRSAIGLPAKQAGVLDALGLRRRTATVYHPVTPDVAGQIFRVKELVDVEEVDRPLDKKEIKARRTPATGYYVESRAGSAWADE</sequence>
<evidence type="ECO:0000256" key="6">
    <source>
        <dbReference type="ARBA" id="ARBA00035281"/>
    </source>
</evidence>
<dbReference type="SUPFAM" id="SSF55129">
    <property type="entry name" value="Ribosomal protein L30p/L7e"/>
    <property type="match status" value="1"/>
</dbReference>
<feature type="domain" description="Large ribosomal subunit protein uL30-like ferredoxin-like fold" evidence="8">
    <location>
        <begin position="20"/>
        <end position="69"/>
    </location>
</feature>
<dbReference type="GO" id="GO:0005739">
    <property type="term" value="C:mitochondrion"/>
    <property type="evidence" value="ECO:0007669"/>
    <property type="project" value="UniProtKB-SubCell"/>
</dbReference>
<keyword evidence="5" id="KW-0687">Ribonucleoprotein</keyword>
<dbReference type="InterPro" id="IPR016082">
    <property type="entry name" value="Ribosomal_uL30_ferredoxin-like"/>
</dbReference>
<dbReference type="RefSeq" id="XP_033604573.1">
    <property type="nucleotide sequence ID" value="XM_033743311.1"/>
</dbReference>
<dbReference type="OrthoDB" id="509901at2759"/>
<dbReference type="PANTHER" id="PTHR15892:SF2">
    <property type="entry name" value="LARGE RIBOSOMAL SUBUNIT PROTEIN UL30M"/>
    <property type="match status" value="1"/>
</dbReference>
<dbReference type="GO" id="GO:0006412">
    <property type="term" value="P:translation"/>
    <property type="evidence" value="ECO:0007669"/>
    <property type="project" value="InterPro"/>
</dbReference>
<comment type="subcellular location">
    <subcellularLocation>
        <location evidence="1">Mitochondrion</location>
    </subcellularLocation>
</comment>
<organism evidence="9 10">
    <name type="scientific">Pseudovirgaria hyperparasitica</name>
    <dbReference type="NCBI Taxonomy" id="470096"/>
    <lineage>
        <taxon>Eukaryota</taxon>
        <taxon>Fungi</taxon>
        <taxon>Dikarya</taxon>
        <taxon>Ascomycota</taxon>
        <taxon>Pezizomycotina</taxon>
        <taxon>Dothideomycetes</taxon>
        <taxon>Dothideomycetes incertae sedis</taxon>
        <taxon>Acrospermales</taxon>
        <taxon>Acrospermaceae</taxon>
        <taxon>Pseudovirgaria</taxon>
    </lineage>
</organism>
<reference evidence="9" key="1">
    <citation type="journal article" date="2020" name="Stud. Mycol.">
        <title>101 Dothideomycetes genomes: a test case for predicting lifestyles and emergence of pathogens.</title>
        <authorList>
            <person name="Haridas S."/>
            <person name="Albert R."/>
            <person name="Binder M."/>
            <person name="Bloem J."/>
            <person name="Labutti K."/>
            <person name="Salamov A."/>
            <person name="Andreopoulos B."/>
            <person name="Baker S."/>
            <person name="Barry K."/>
            <person name="Bills G."/>
            <person name="Bluhm B."/>
            <person name="Cannon C."/>
            <person name="Castanera R."/>
            <person name="Culley D."/>
            <person name="Daum C."/>
            <person name="Ezra D."/>
            <person name="Gonzalez J."/>
            <person name="Henrissat B."/>
            <person name="Kuo A."/>
            <person name="Liang C."/>
            <person name="Lipzen A."/>
            <person name="Lutzoni F."/>
            <person name="Magnuson J."/>
            <person name="Mondo S."/>
            <person name="Nolan M."/>
            <person name="Ohm R."/>
            <person name="Pangilinan J."/>
            <person name="Park H.-J."/>
            <person name="Ramirez L."/>
            <person name="Alfaro M."/>
            <person name="Sun H."/>
            <person name="Tritt A."/>
            <person name="Yoshinaga Y."/>
            <person name="Zwiers L.-H."/>
            <person name="Turgeon B."/>
            <person name="Goodwin S."/>
            <person name="Spatafora J."/>
            <person name="Crous P."/>
            <person name="Grigoriev I."/>
        </authorList>
    </citation>
    <scope>NUCLEOTIDE SEQUENCE</scope>
    <source>
        <strain evidence="9">CBS 121739</strain>
    </source>
</reference>
<dbReference type="Proteomes" id="UP000799437">
    <property type="component" value="Unassembled WGS sequence"/>
</dbReference>
<evidence type="ECO:0000256" key="2">
    <source>
        <dbReference type="ARBA" id="ARBA00007594"/>
    </source>
</evidence>
<keyword evidence="3 9" id="KW-0689">Ribosomal protein</keyword>
<evidence type="ECO:0000256" key="3">
    <source>
        <dbReference type="ARBA" id="ARBA00022980"/>
    </source>
</evidence>
<comment type="similarity">
    <text evidence="2">Belongs to the universal ribosomal protein uL30 family.</text>
</comment>
<evidence type="ECO:0000256" key="1">
    <source>
        <dbReference type="ARBA" id="ARBA00004173"/>
    </source>
</evidence>
<evidence type="ECO:0000313" key="10">
    <source>
        <dbReference type="Proteomes" id="UP000799437"/>
    </source>
</evidence>
<dbReference type="PANTHER" id="PTHR15892">
    <property type="entry name" value="MITOCHONDRIAL RIBOSOMAL PROTEIN L30"/>
    <property type="match status" value="1"/>
</dbReference>
<dbReference type="NCBIfam" id="TIGR01308">
    <property type="entry name" value="rpmD_bact"/>
    <property type="match status" value="1"/>
</dbReference>
<keyword evidence="4" id="KW-0496">Mitochondrion</keyword>
<accession>A0A6A6WGZ3</accession>
<dbReference type="InterPro" id="IPR036919">
    <property type="entry name" value="Ribo_uL30_ferredoxin-like_sf"/>
</dbReference>
<evidence type="ECO:0000256" key="4">
    <source>
        <dbReference type="ARBA" id="ARBA00023128"/>
    </source>
</evidence>
<gene>
    <name evidence="9" type="ORF">EJ05DRAFT_473058</name>
</gene>
<dbReference type="AlphaFoldDB" id="A0A6A6WGZ3"/>
<proteinExistence type="inferred from homology"/>
<name>A0A6A6WGZ3_9PEZI</name>
<protein>
    <recommendedName>
        <fullName evidence="6">Large ribosomal subunit protein uL30m</fullName>
    </recommendedName>
</protein>